<feature type="domain" description="Glycoside hydrolase family 19 catalytic" evidence="1">
    <location>
        <begin position="39"/>
        <end position="135"/>
    </location>
</feature>
<evidence type="ECO:0000313" key="2">
    <source>
        <dbReference type="EMBL" id="VVE27988.1"/>
    </source>
</evidence>
<sequence length="177" mass="18869">MELQTFQRATGTSVKLAARWAAPVSLAMSEFGISTPERQAAFLAQIGHESDGFATAQEYASGAAYDTGAKAIALGNTPEADGDGQRYKGRGLIQITGHRNYVLCGMALELDLLEHPELLLEPINAARSAGWYWKNSGCNALADRGDFVGLTRVINGGTNGLADRQSRWKQAKAALGV</sequence>
<dbReference type="Gene3D" id="1.10.530.10">
    <property type="match status" value="1"/>
</dbReference>
<dbReference type="InterPro" id="IPR023346">
    <property type="entry name" value="Lysozyme-like_dom_sf"/>
</dbReference>
<dbReference type="SUPFAM" id="SSF53955">
    <property type="entry name" value="Lysozyme-like"/>
    <property type="match status" value="1"/>
</dbReference>
<protein>
    <recommendedName>
        <fullName evidence="1">Glycoside hydrolase family 19 catalytic domain-containing protein</fullName>
    </recommendedName>
</protein>
<dbReference type="GO" id="GO:0016998">
    <property type="term" value="P:cell wall macromolecule catabolic process"/>
    <property type="evidence" value="ECO:0007669"/>
    <property type="project" value="InterPro"/>
</dbReference>
<dbReference type="PANTHER" id="PTHR34408:SF1">
    <property type="entry name" value="GLYCOSYL HYDROLASE FAMILY 19 DOMAIN-CONTAINING PROTEIN HI_1415"/>
    <property type="match status" value="1"/>
</dbReference>
<dbReference type="AlphaFoldDB" id="A0A5E4WT33"/>
<evidence type="ECO:0000313" key="3">
    <source>
        <dbReference type="Proteomes" id="UP000366945"/>
    </source>
</evidence>
<gene>
    <name evidence="2" type="ORF">PPN31114_03501</name>
</gene>
<dbReference type="Pfam" id="PF00182">
    <property type="entry name" value="Glyco_hydro_19"/>
    <property type="match status" value="1"/>
</dbReference>
<proteinExistence type="predicted"/>
<name>A0A5E4WT33_9BURK</name>
<dbReference type="GO" id="GO:0006032">
    <property type="term" value="P:chitin catabolic process"/>
    <property type="evidence" value="ECO:0007669"/>
    <property type="project" value="InterPro"/>
</dbReference>
<organism evidence="2 3">
    <name type="scientific">Pandoraea pneumonica</name>
    <dbReference type="NCBI Taxonomy" id="2508299"/>
    <lineage>
        <taxon>Bacteria</taxon>
        <taxon>Pseudomonadati</taxon>
        <taxon>Pseudomonadota</taxon>
        <taxon>Betaproteobacteria</taxon>
        <taxon>Burkholderiales</taxon>
        <taxon>Burkholderiaceae</taxon>
        <taxon>Pandoraea</taxon>
    </lineage>
</organism>
<dbReference type="PANTHER" id="PTHR34408">
    <property type="entry name" value="FAMILY PROTEIN, PUTATIVE-RELATED"/>
    <property type="match status" value="1"/>
</dbReference>
<keyword evidence="3" id="KW-1185">Reference proteome</keyword>
<dbReference type="InterPro" id="IPR000726">
    <property type="entry name" value="Glyco_hydro_19_cat"/>
</dbReference>
<dbReference type="OrthoDB" id="1242806at2"/>
<reference evidence="2 3" key="1">
    <citation type="submission" date="2019-08" db="EMBL/GenBank/DDBJ databases">
        <authorList>
            <person name="Peeters C."/>
        </authorList>
    </citation>
    <scope>NUCLEOTIDE SEQUENCE [LARGE SCALE GENOMIC DNA]</scope>
    <source>
        <strain evidence="2 3">LMG 31114</strain>
    </source>
</reference>
<dbReference type="Proteomes" id="UP000366945">
    <property type="component" value="Unassembled WGS sequence"/>
</dbReference>
<dbReference type="EMBL" id="CABPSK010000003">
    <property type="protein sequence ID" value="VVE27988.1"/>
    <property type="molecule type" value="Genomic_DNA"/>
</dbReference>
<evidence type="ECO:0000259" key="1">
    <source>
        <dbReference type="Pfam" id="PF00182"/>
    </source>
</evidence>
<dbReference type="InterPro" id="IPR052354">
    <property type="entry name" value="Cell_Wall_Dynamics_Protein"/>
</dbReference>
<dbReference type="GO" id="GO:0004568">
    <property type="term" value="F:chitinase activity"/>
    <property type="evidence" value="ECO:0007669"/>
    <property type="project" value="InterPro"/>
</dbReference>
<accession>A0A5E4WT33</accession>